<evidence type="ECO:0000256" key="1">
    <source>
        <dbReference type="ARBA" id="ARBA00004196"/>
    </source>
</evidence>
<dbReference type="PROSITE" id="PS00194">
    <property type="entry name" value="THIOREDOXIN_1"/>
    <property type="match status" value="1"/>
</dbReference>
<proteinExistence type="predicted"/>
<evidence type="ECO:0000256" key="4">
    <source>
        <dbReference type="ARBA" id="ARBA00023284"/>
    </source>
</evidence>
<dbReference type="InterPro" id="IPR000866">
    <property type="entry name" value="AhpC/TSA"/>
</dbReference>
<keyword evidence="3" id="KW-1015">Disulfide bond</keyword>
<reference evidence="6 7" key="1">
    <citation type="submission" date="2016-09" db="EMBL/GenBank/DDBJ databases">
        <authorList>
            <person name="Capua I."/>
            <person name="De Benedictis P."/>
            <person name="Joannis T."/>
            <person name="Lombin L.H."/>
            <person name="Cattoli G."/>
        </authorList>
    </citation>
    <scope>NUCLEOTIDE SEQUENCE [LARGE SCALE GENOMIC DNA]</scope>
    <source>
        <strain evidence="6 7">A7P-90m</strain>
    </source>
</reference>
<dbReference type="InterPro" id="IPR017937">
    <property type="entry name" value="Thioredoxin_CS"/>
</dbReference>
<accession>A0A1G6PJV2</accession>
<gene>
    <name evidence="6" type="ORF">SAMN05216323_10527</name>
</gene>
<dbReference type="Proteomes" id="UP000199452">
    <property type="component" value="Unassembled WGS sequence"/>
</dbReference>
<dbReference type="GO" id="GO:0017004">
    <property type="term" value="P:cytochrome complex assembly"/>
    <property type="evidence" value="ECO:0007669"/>
    <property type="project" value="UniProtKB-KW"/>
</dbReference>
<keyword evidence="2" id="KW-0201">Cytochrome c-type biogenesis</keyword>
<dbReference type="GO" id="GO:0016491">
    <property type="term" value="F:oxidoreductase activity"/>
    <property type="evidence" value="ECO:0007669"/>
    <property type="project" value="InterPro"/>
</dbReference>
<dbReference type="OrthoDB" id="9794348at2"/>
<dbReference type="Gene3D" id="3.40.30.10">
    <property type="entry name" value="Glutaredoxin"/>
    <property type="match status" value="1"/>
</dbReference>
<dbReference type="RefSeq" id="WP_092439562.1">
    <property type="nucleotide sequence ID" value="NZ_FMYP01000052.1"/>
</dbReference>
<dbReference type="GO" id="GO:0016209">
    <property type="term" value="F:antioxidant activity"/>
    <property type="evidence" value="ECO:0007669"/>
    <property type="project" value="InterPro"/>
</dbReference>
<dbReference type="PANTHER" id="PTHR42852:SF6">
    <property type="entry name" value="THIOL:DISULFIDE INTERCHANGE PROTEIN DSBE"/>
    <property type="match status" value="1"/>
</dbReference>
<keyword evidence="7" id="KW-1185">Reference proteome</keyword>
<dbReference type="PANTHER" id="PTHR42852">
    <property type="entry name" value="THIOL:DISULFIDE INTERCHANGE PROTEIN DSBE"/>
    <property type="match status" value="1"/>
</dbReference>
<feature type="domain" description="Thioredoxin" evidence="5">
    <location>
        <begin position="249"/>
        <end position="391"/>
    </location>
</feature>
<dbReference type="InterPro" id="IPR025380">
    <property type="entry name" value="DUF4369"/>
</dbReference>
<dbReference type="SUPFAM" id="SSF52833">
    <property type="entry name" value="Thioredoxin-like"/>
    <property type="match status" value="1"/>
</dbReference>
<dbReference type="CDD" id="cd02966">
    <property type="entry name" value="TlpA_like_family"/>
    <property type="match status" value="1"/>
</dbReference>
<keyword evidence="4" id="KW-0676">Redox-active center</keyword>
<dbReference type="InterPro" id="IPR050553">
    <property type="entry name" value="Thioredoxin_ResA/DsbE_sf"/>
</dbReference>
<evidence type="ECO:0000256" key="3">
    <source>
        <dbReference type="ARBA" id="ARBA00023157"/>
    </source>
</evidence>
<dbReference type="EMBL" id="FMYP01000052">
    <property type="protein sequence ID" value="SDC79786.1"/>
    <property type="molecule type" value="Genomic_DNA"/>
</dbReference>
<dbReference type="GO" id="GO:0030313">
    <property type="term" value="C:cell envelope"/>
    <property type="evidence" value="ECO:0007669"/>
    <property type="project" value="UniProtKB-SubCell"/>
</dbReference>
<protein>
    <submittedName>
        <fullName evidence="6">Peroxiredoxin</fullName>
    </submittedName>
</protein>
<evidence type="ECO:0000313" key="7">
    <source>
        <dbReference type="Proteomes" id="UP000199452"/>
    </source>
</evidence>
<dbReference type="PROSITE" id="PS51257">
    <property type="entry name" value="PROKAR_LIPOPROTEIN"/>
    <property type="match status" value="1"/>
</dbReference>
<sequence>MKSWFSLLVIGVLLVACTGVPGNETVVSGTFLKPGAKLVLYSVNTKQPIAVDSAYIEEAGNFEFKLRLTQSSFFLLHYSPQKEIILLLEPGETVSLSISDKEHWLNYTVHDSEGTSLVKVLADSLNNTISLLDSVRKSYQLKGAVSANPDSVRGEFMDSTRQIIQQHRNFTRSFVVEHKGSLASIVALNQQYDQRTFVLNSKEDFKYYRMADSVLFTKYPTLDLVKILHQNVTNFLEQQKLKADVSKMPTVGSVAMDFVLPTPAGDSIRLSSLRGKYVLLDFWASWCPPCRKDNPGIVNVYSKYKAFGFEILQVSLDKNRTSWLKAIQDDKLTWKHGGDMKFWDSPVARSYGITRIPANFLIDSRGVIVAVDLSVEDLDRMLAPLVTQDKKTDKN</sequence>
<evidence type="ECO:0000313" key="6">
    <source>
        <dbReference type="EMBL" id="SDC79786.1"/>
    </source>
</evidence>
<organism evidence="6 7">
    <name type="scientific">Williamwhitmania taraxaci</name>
    <dbReference type="NCBI Taxonomy" id="1640674"/>
    <lineage>
        <taxon>Bacteria</taxon>
        <taxon>Pseudomonadati</taxon>
        <taxon>Bacteroidota</taxon>
        <taxon>Bacteroidia</taxon>
        <taxon>Bacteroidales</taxon>
        <taxon>Williamwhitmaniaceae</taxon>
        <taxon>Williamwhitmania</taxon>
    </lineage>
</organism>
<dbReference type="AlphaFoldDB" id="A0A1G6PJV2"/>
<dbReference type="PROSITE" id="PS51352">
    <property type="entry name" value="THIOREDOXIN_2"/>
    <property type="match status" value="1"/>
</dbReference>
<dbReference type="InterPro" id="IPR013766">
    <property type="entry name" value="Thioredoxin_domain"/>
</dbReference>
<dbReference type="Pfam" id="PF14289">
    <property type="entry name" value="DUF4369"/>
    <property type="match status" value="1"/>
</dbReference>
<name>A0A1G6PJV2_9BACT</name>
<comment type="subcellular location">
    <subcellularLocation>
        <location evidence="1">Cell envelope</location>
    </subcellularLocation>
</comment>
<evidence type="ECO:0000256" key="2">
    <source>
        <dbReference type="ARBA" id="ARBA00022748"/>
    </source>
</evidence>
<evidence type="ECO:0000259" key="5">
    <source>
        <dbReference type="PROSITE" id="PS51352"/>
    </source>
</evidence>
<dbReference type="Pfam" id="PF00578">
    <property type="entry name" value="AhpC-TSA"/>
    <property type="match status" value="1"/>
</dbReference>
<dbReference type="InterPro" id="IPR036249">
    <property type="entry name" value="Thioredoxin-like_sf"/>
</dbReference>
<dbReference type="STRING" id="1640674.SAMN05216323_10527"/>